<feature type="domain" description="Transcription regulator PadR N-terminal" evidence="1">
    <location>
        <begin position="57"/>
        <end position="127"/>
    </location>
</feature>
<accession>A0A7W7K3H4</accession>
<dbReference type="GO" id="GO:0003677">
    <property type="term" value="F:DNA binding"/>
    <property type="evidence" value="ECO:0007669"/>
    <property type="project" value="UniProtKB-KW"/>
</dbReference>
<dbReference type="EMBL" id="JACHLN010000002">
    <property type="protein sequence ID" value="MBB4839665.1"/>
    <property type="molecule type" value="Genomic_DNA"/>
</dbReference>
<keyword evidence="3" id="KW-1185">Reference proteome</keyword>
<evidence type="ECO:0000313" key="2">
    <source>
        <dbReference type="EMBL" id="MBB4839665.1"/>
    </source>
</evidence>
<protein>
    <submittedName>
        <fullName evidence="2">DNA-binding PadR family transcriptional regulator</fullName>
    </submittedName>
</protein>
<evidence type="ECO:0000259" key="1">
    <source>
        <dbReference type="Pfam" id="PF03551"/>
    </source>
</evidence>
<evidence type="ECO:0000313" key="3">
    <source>
        <dbReference type="Proteomes" id="UP000575241"/>
    </source>
</evidence>
<dbReference type="InterPro" id="IPR036390">
    <property type="entry name" value="WH_DNA-bd_sf"/>
</dbReference>
<organism evidence="2 3">
    <name type="scientific">Sphingomonas kyeonggiensis</name>
    <dbReference type="NCBI Taxonomy" id="1268553"/>
    <lineage>
        <taxon>Bacteria</taxon>
        <taxon>Pseudomonadati</taxon>
        <taxon>Pseudomonadota</taxon>
        <taxon>Alphaproteobacteria</taxon>
        <taxon>Sphingomonadales</taxon>
        <taxon>Sphingomonadaceae</taxon>
        <taxon>Sphingomonas</taxon>
    </lineage>
</organism>
<comment type="caution">
    <text evidence="2">The sequence shown here is derived from an EMBL/GenBank/DDBJ whole genome shotgun (WGS) entry which is preliminary data.</text>
</comment>
<proteinExistence type="predicted"/>
<dbReference type="SUPFAM" id="SSF46785">
    <property type="entry name" value="Winged helix' DNA-binding domain"/>
    <property type="match status" value="1"/>
</dbReference>
<gene>
    <name evidence="2" type="ORF">HNP52_002734</name>
</gene>
<dbReference type="Pfam" id="PF03551">
    <property type="entry name" value="PadR"/>
    <property type="match status" value="1"/>
</dbReference>
<dbReference type="PANTHER" id="PTHR43252:SF7">
    <property type="entry name" value="TRANSCRIPTIONAL REGULATOR YQJI"/>
    <property type="match status" value="1"/>
</dbReference>
<dbReference type="Gene3D" id="1.10.10.10">
    <property type="entry name" value="Winged helix-like DNA-binding domain superfamily/Winged helix DNA-binding domain"/>
    <property type="match status" value="1"/>
</dbReference>
<dbReference type="InterPro" id="IPR005149">
    <property type="entry name" value="Tscrpt_reg_PadR_N"/>
</dbReference>
<sequence length="196" mass="21681">MRHHHCGHRGMHFGRRGGFGGADFAMAFGFGGRGGFGHGERGGRRRMFDGTELRLILLKLIEEQPRHGYDLIREIEERTGGAYAPSPGVVYPTLTMLDDMGLIEESKSEGAKKQFAITEAGTTHLAERAEEVEALFERLTQLAGMRARADGGPIRRAMGNLRTVLQERLAGESVDPDMLHNVAEILDEAARKIERL</sequence>
<dbReference type="PANTHER" id="PTHR43252">
    <property type="entry name" value="TRANSCRIPTIONAL REGULATOR YQJI"/>
    <property type="match status" value="1"/>
</dbReference>
<name>A0A7W7K3H4_9SPHN</name>
<reference evidence="2 3" key="1">
    <citation type="submission" date="2020-08" db="EMBL/GenBank/DDBJ databases">
        <title>Functional genomics of gut bacteria from endangered species of beetles.</title>
        <authorList>
            <person name="Carlos-Shanley C."/>
        </authorList>
    </citation>
    <scope>NUCLEOTIDE SEQUENCE [LARGE SCALE GENOMIC DNA]</scope>
    <source>
        <strain evidence="2 3">S00224</strain>
    </source>
</reference>
<dbReference type="InterPro" id="IPR036388">
    <property type="entry name" value="WH-like_DNA-bd_sf"/>
</dbReference>
<keyword evidence="2" id="KW-0238">DNA-binding</keyword>
<dbReference type="RefSeq" id="WP_409372629.1">
    <property type="nucleotide sequence ID" value="NZ_JACHLN010000002.1"/>
</dbReference>
<dbReference type="Proteomes" id="UP000575241">
    <property type="component" value="Unassembled WGS sequence"/>
</dbReference>
<dbReference type="AlphaFoldDB" id="A0A7W7K3H4"/>